<evidence type="ECO:0000313" key="2">
    <source>
        <dbReference type="EMBL" id="KAF3834821.1"/>
    </source>
</evidence>
<evidence type="ECO:0000313" key="3">
    <source>
        <dbReference type="Proteomes" id="UP000518266"/>
    </source>
</evidence>
<comment type="caution">
    <text evidence="2">The sequence shown here is derived from an EMBL/GenBank/DDBJ whole genome shotgun (WGS) entry which is preliminary data.</text>
</comment>
<keyword evidence="1" id="KW-1133">Transmembrane helix</keyword>
<evidence type="ECO:0000256" key="1">
    <source>
        <dbReference type="SAM" id="Phobius"/>
    </source>
</evidence>
<dbReference type="Proteomes" id="UP000518266">
    <property type="component" value="Unassembled WGS sequence"/>
</dbReference>
<sequence length="153" mass="16248">MRAVTTPVAAPITKEPLKIPMKTPTDLKKAAASNIVYSKNFPLMFSRTVLTGPSFSEQLGGSCCASFSVVSSSIAPPSSAVTAPALRRIRAGVRVSKTRAAVRLCDRRGSMMLRLLLLLLLLLTAAMMMPCHCTVLAERKQIQGLLAAAGSAF</sequence>
<name>A0A7J5XCZ9_DISMA</name>
<keyword evidence="3" id="KW-1185">Reference proteome</keyword>
<protein>
    <submittedName>
        <fullName evidence="2">Uncharacterized protein</fullName>
    </submittedName>
</protein>
<proteinExistence type="predicted"/>
<accession>A0A7J5XCZ9</accession>
<dbReference type="AlphaFoldDB" id="A0A7J5XCZ9"/>
<feature type="transmembrane region" description="Helical" evidence="1">
    <location>
        <begin position="111"/>
        <end position="129"/>
    </location>
</feature>
<organism evidence="2 3">
    <name type="scientific">Dissostichus mawsoni</name>
    <name type="common">Antarctic cod</name>
    <dbReference type="NCBI Taxonomy" id="36200"/>
    <lineage>
        <taxon>Eukaryota</taxon>
        <taxon>Metazoa</taxon>
        <taxon>Chordata</taxon>
        <taxon>Craniata</taxon>
        <taxon>Vertebrata</taxon>
        <taxon>Euteleostomi</taxon>
        <taxon>Actinopterygii</taxon>
        <taxon>Neopterygii</taxon>
        <taxon>Teleostei</taxon>
        <taxon>Neoteleostei</taxon>
        <taxon>Acanthomorphata</taxon>
        <taxon>Eupercaria</taxon>
        <taxon>Perciformes</taxon>
        <taxon>Notothenioidei</taxon>
        <taxon>Nototheniidae</taxon>
        <taxon>Dissostichus</taxon>
    </lineage>
</organism>
<keyword evidence="1" id="KW-0812">Transmembrane</keyword>
<reference evidence="2 3" key="1">
    <citation type="submission" date="2020-03" db="EMBL/GenBank/DDBJ databases">
        <title>Dissostichus mawsoni Genome sequencing and assembly.</title>
        <authorList>
            <person name="Park H."/>
        </authorList>
    </citation>
    <scope>NUCLEOTIDE SEQUENCE [LARGE SCALE GENOMIC DNA]</scope>
    <source>
        <strain evidence="2">DM0001</strain>
        <tissue evidence="2">Muscle</tissue>
    </source>
</reference>
<dbReference type="EMBL" id="JAAKFY010000025">
    <property type="protein sequence ID" value="KAF3834821.1"/>
    <property type="molecule type" value="Genomic_DNA"/>
</dbReference>
<gene>
    <name evidence="2" type="ORF">F7725_027379</name>
</gene>
<keyword evidence="1" id="KW-0472">Membrane</keyword>